<accession>A0A5J6THZ8</accession>
<dbReference type="Proteomes" id="UP000326764">
    <property type="component" value="Segment"/>
</dbReference>
<dbReference type="RefSeq" id="YP_009852429.1">
    <property type="nucleotide sequence ID" value="NC_048812.1"/>
</dbReference>
<name>A0A5J6THZ8_9CAUD</name>
<evidence type="ECO:0000313" key="2">
    <source>
        <dbReference type="Proteomes" id="UP000326764"/>
    </source>
</evidence>
<protein>
    <submittedName>
        <fullName evidence="1">Uncharacterized protein</fullName>
    </submittedName>
</protein>
<organism evidence="1 2">
    <name type="scientific">Gordonia phage Gibbin</name>
    <dbReference type="NCBI Taxonomy" id="2599843"/>
    <lineage>
        <taxon>Viruses</taxon>
        <taxon>Duplodnaviria</taxon>
        <taxon>Heunggongvirae</taxon>
        <taxon>Uroviricota</taxon>
        <taxon>Caudoviricetes</taxon>
        <taxon>Dovevirinae</taxon>
        <taxon>Lambovirus</taxon>
        <taxon>Lambovirus gibbin</taxon>
    </lineage>
</organism>
<gene>
    <name evidence="1" type="primary">76</name>
    <name evidence="1" type="ORF">PBI_GIBBIN_76</name>
</gene>
<sequence>MAGKNVVRMLKGTVNHIWAMVNFEGPYEDDGDRKTDIVDLGRQSPSSANGISSQIHPDSFTDWRKGSAIQWHKPLIDIDIPIAAVPSTTEGHFHLFIDKELTWEEYKTLLKVLRDLKIIEDGYYQASLRRGATWVRAPWCKKPPEEIIEEEEVKF</sequence>
<proteinExistence type="predicted"/>
<reference evidence="1 2" key="1">
    <citation type="submission" date="2019-07" db="EMBL/GenBank/DDBJ databases">
        <authorList>
            <person name="Lauer M.J."/>
            <person name="Stoner T.H."/>
            <person name="Garlena R.A."/>
            <person name="Russell D.A."/>
            <person name="Pope W.H."/>
            <person name="Jacobs-Sera D."/>
            <person name="Hatfull G.F."/>
        </authorList>
    </citation>
    <scope>NUCLEOTIDE SEQUENCE [LARGE SCALE GENOMIC DNA]</scope>
</reference>
<dbReference type="KEGG" id="vg:55623054"/>
<evidence type="ECO:0000313" key="1">
    <source>
        <dbReference type="EMBL" id="QFG10613.1"/>
    </source>
</evidence>
<dbReference type="EMBL" id="MN234190">
    <property type="protein sequence ID" value="QFG10613.1"/>
    <property type="molecule type" value="Genomic_DNA"/>
</dbReference>
<dbReference type="GeneID" id="55623054"/>
<keyword evidence="2" id="KW-1185">Reference proteome</keyword>